<reference evidence="8 9" key="1">
    <citation type="submission" date="2019-06" db="EMBL/GenBank/DDBJ databases">
        <title>Wine fermentation using esterase from Monascus purpureus.</title>
        <authorList>
            <person name="Geng C."/>
            <person name="Zhang Y."/>
        </authorList>
    </citation>
    <scope>NUCLEOTIDE SEQUENCE [LARGE SCALE GENOMIC DNA]</scope>
    <source>
        <strain evidence="8">HQ1</strain>
    </source>
</reference>
<feature type="region of interest" description="Disordered" evidence="6">
    <location>
        <begin position="372"/>
        <end position="415"/>
    </location>
</feature>
<feature type="compositionally biased region" description="Basic and acidic residues" evidence="6">
    <location>
        <begin position="535"/>
        <end position="558"/>
    </location>
</feature>
<protein>
    <recommendedName>
        <fullName evidence="7">Shelterin complex subunit TPP1/Est3 domain-containing protein</fullName>
    </recommendedName>
</protein>
<feature type="compositionally biased region" description="Acidic residues" evidence="6">
    <location>
        <begin position="1238"/>
        <end position="1248"/>
    </location>
</feature>
<sequence length="1358" mass="150214">MVNWIAPLVESLISSYLNNKVEGLEMEDDGSNLRFPNDSHKHALVVDWKDIGERSATLMDSHTQIKAVLTRMSLEKYQAEESHHKLSGDTTRWRCIQLLDFEVVFEYSGGRPDVHLYVKSFKIDKKREKSKSLQGIKLIRKNGHIYKLMEKLFHVINESQPAEDTAVISDGDCSDDSVHSQNEKSAPVISQEMLMSQLAPISHTTISSISNGSRGRHSLCSTQLLGYLHCHDNLSTRAVISEKSPSVLRERQASDGRAGSYVNKNETTGGNQGNESTSSHQTLGSAATDVVTNVPNTAAFLAADACDSEFHPIDSERHGQPSSVEQLTSNNATGDHDEAEGPLADQQQGGDHSGDHNSHTVAHLRPSEAYNVSVESSQQETNMQSGGLQPDINAGTQAMGKYYSSSGDRLDPWEGMTKIPRRDIRIPKDQRHLLEHTNSQCWIPPELGKNMPRGHVPPSLLEQWNSISLRRERIKRARKDDLMLNAPEHREMSIHDIASSAPQADTELSDEESEGSEEHFPWGSPSPVCDPSTRLPKDSSPIREFPNVRKADSPREQAENCLDGQFSEVASQVVTREGARCRVSESPQSSVHRVALDSDSRDKGHNHNYQESDKQINVPKLVTSVDASNERFSGGLMVDTKEDHEDQGPERQDILLSEPPTAAAAETGEHSPRDSFPNDTEDNGGESQPTEQNIHSELFIAVGTESDNGSVLDGVGNEELAREHASSKPAASTGWDGELESDNDSVMDISVPCPLRASSQLLSEASQIEQEITSSGPSLPGLNTDEQIQVSVTPTDLKRLRPARFEKDKPDWEVYVAQQPSSQAAKSSSQSRILNTYRSHEDHEQDEPSQKMVHSSAEHELYRVDVMGTQTDSQGTTSRSQPPVQDSSGPDDHQQTTRVGTVEIQGNEGSGMFSSSGGLAQSQFDGEGHRTPGQFSPVKSVRDNSPIINLKRSRSSSGIETNEEPPSKRYRFYRDESDDKFVGEFKGPASNIVSRRESYMGSSSKEETARRLYEKFRSDYAGYWGDFSHFVELCARLQALRGKGELRRSFLWDDFVIMHLQEYPQYVEQCHSTGTEALKYEDFFISKFFKPVHKKRSLTVAAIEIAAAQYRSASRSSVPASPSLSRRSIPLSEVNVSTTASLVDRLTNFHTFSSVRDAPSNSPGIRTDASSASVFVSPPARAAPKEPDRDATPRQRDLFVETIKSSEPEVDMTPQPEPSFLLPEVIAGPSREGTAADGNDDEDDEEIEVEAHETASIELGDEPRPSSRTSSDAYISAVEFDPKSEHEPQPNKGKEPEDDWFASMAHLHPTGPVWSDSPSTPFKAWARADQNVIVERKHRRGLPVPVDEKGVIIPTYFT</sequence>
<dbReference type="GO" id="GO:0007004">
    <property type="term" value="P:telomere maintenance via telomerase"/>
    <property type="evidence" value="ECO:0007669"/>
    <property type="project" value="InterPro"/>
</dbReference>
<feature type="region of interest" description="Disordered" evidence="6">
    <location>
        <begin position="500"/>
        <end position="558"/>
    </location>
</feature>
<feature type="region of interest" description="Disordered" evidence="6">
    <location>
        <begin position="580"/>
        <end position="693"/>
    </location>
</feature>
<feature type="region of interest" description="Disordered" evidence="6">
    <location>
        <begin position="243"/>
        <end position="285"/>
    </location>
</feature>
<evidence type="ECO:0000256" key="4">
    <source>
        <dbReference type="ARBA" id="ARBA00022895"/>
    </source>
</evidence>
<dbReference type="STRING" id="5098.A0A507R4M1"/>
<dbReference type="GO" id="GO:0005697">
    <property type="term" value="C:telomerase holoenzyme complex"/>
    <property type="evidence" value="ECO:0007669"/>
    <property type="project" value="InterPro"/>
</dbReference>
<feature type="compositionally biased region" description="Low complexity" evidence="6">
    <location>
        <begin position="1169"/>
        <end position="1182"/>
    </location>
</feature>
<feature type="compositionally biased region" description="Polar residues" evidence="6">
    <location>
        <begin position="262"/>
        <end position="285"/>
    </location>
</feature>
<evidence type="ECO:0000313" key="8">
    <source>
        <dbReference type="EMBL" id="TQB76252.1"/>
    </source>
</evidence>
<feature type="compositionally biased region" description="Polar residues" evidence="6">
    <location>
        <begin position="912"/>
        <end position="924"/>
    </location>
</feature>
<feature type="compositionally biased region" description="Basic and acidic residues" evidence="6">
    <location>
        <begin position="1183"/>
        <end position="1207"/>
    </location>
</feature>
<feature type="compositionally biased region" description="Basic and acidic residues" evidence="6">
    <location>
        <begin position="639"/>
        <end position="653"/>
    </location>
</feature>
<proteinExistence type="predicted"/>
<name>A0A507R4M1_MONPU</name>
<feature type="region of interest" description="Disordered" evidence="6">
    <location>
        <begin position="870"/>
        <end position="969"/>
    </location>
</feature>
<evidence type="ECO:0000259" key="7">
    <source>
        <dbReference type="Pfam" id="PF10341"/>
    </source>
</evidence>
<keyword evidence="3" id="KW-0158">Chromosome</keyword>
<keyword evidence="4" id="KW-0779">Telomere</keyword>
<keyword evidence="9" id="KW-1185">Reference proteome</keyword>
<feature type="compositionally biased region" description="Polar residues" evidence="6">
    <location>
        <begin position="373"/>
        <end position="387"/>
    </location>
</feature>
<accession>A0A507R4M1</accession>
<feature type="compositionally biased region" description="Basic and acidic residues" evidence="6">
    <location>
        <begin position="1249"/>
        <end position="1265"/>
    </location>
</feature>
<evidence type="ECO:0000313" key="9">
    <source>
        <dbReference type="Proteomes" id="UP000319663"/>
    </source>
</evidence>
<evidence type="ECO:0000256" key="2">
    <source>
        <dbReference type="ARBA" id="ARBA00004574"/>
    </source>
</evidence>
<evidence type="ECO:0000256" key="3">
    <source>
        <dbReference type="ARBA" id="ARBA00022454"/>
    </source>
</evidence>
<organism evidence="8 9">
    <name type="scientific">Monascus purpureus</name>
    <name type="common">Red mold</name>
    <name type="synonym">Monascus anka</name>
    <dbReference type="NCBI Taxonomy" id="5098"/>
    <lineage>
        <taxon>Eukaryota</taxon>
        <taxon>Fungi</taxon>
        <taxon>Dikarya</taxon>
        <taxon>Ascomycota</taxon>
        <taxon>Pezizomycotina</taxon>
        <taxon>Eurotiomycetes</taxon>
        <taxon>Eurotiomycetidae</taxon>
        <taxon>Eurotiales</taxon>
        <taxon>Aspergillaceae</taxon>
        <taxon>Monascus</taxon>
    </lineage>
</organism>
<dbReference type="GO" id="GO:0042162">
    <property type="term" value="F:telomeric DNA binding"/>
    <property type="evidence" value="ECO:0007669"/>
    <property type="project" value="InterPro"/>
</dbReference>
<feature type="region of interest" description="Disordered" evidence="6">
    <location>
        <begin position="311"/>
        <end position="360"/>
    </location>
</feature>
<dbReference type="EMBL" id="VIFY01000011">
    <property type="protein sequence ID" value="TQB76252.1"/>
    <property type="molecule type" value="Genomic_DNA"/>
</dbReference>
<feature type="compositionally biased region" description="Polar residues" evidence="6">
    <location>
        <begin position="870"/>
        <end position="888"/>
    </location>
</feature>
<dbReference type="Pfam" id="PF10341">
    <property type="entry name" value="TPP1"/>
    <property type="match status" value="1"/>
</dbReference>
<dbReference type="InterPro" id="IPR019437">
    <property type="entry name" value="TPP1/Est3"/>
</dbReference>
<feature type="region of interest" description="Disordered" evidence="6">
    <location>
        <begin position="705"/>
        <end position="744"/>
    </location>
</feature>
<keyword evidence="5" id="KW-0539">Nucleus</keyword>
<dbReference type="GO" id="GO:0000781">
    <property type="term" value="C:chromosome, telomeric region"/>
    <property type="evidence" value="ECO:0007669"/>
    <property type="project" value="UniProtKB-SubCell"/>
</dbReference>
<evidence type="ECO:0000256" key="6">
    <source>
        <dbReference type="SAM" id="MobiDB-lite"/>
    </source>
</evidence>
<evidence type="ECO:0000256" key="5">
    <source>
        <dbReference type="ARBA" id="ARBA00023242"/>
    </source>
</evidence>
<comment type="subcellular location">
    <subcellularLocation>
        <location evidence="2">Chromosome</location>
        <location evidence="2">Telomere</location>
    </subcellularLocation>
    <subcellularLocation>
        <location evidence="1">Nucleus</location>
    </subcellularLocation>
</comment>
<dbReference type="Proteomes" id="UP000319663">
    <property type="component" value="Unassembled WGS sequence"/>
</dbReference>
<comment type="caution">
    <text evidence="8">The sequence shown here is derived from an EMBL/GenBank/DDBJ whole genome shotgun (WGS) entry which is preliminary data.</text>
</comment>
<gene>
    <name evidence="8" type="ORF">MPDQ_000559</name>
</gene>
<feature type="compositionally biased region" description="Polar residues" evidence="6">
    <location>
        <begin position="1153"/>
        <end position="1164"/>
    </location>
</feature>
<evidence type="ECO:0000256" key="1">
    <source>
        <dbReference type="ARBA" id="ARBA00004123"/>
    </source>
</evidence>
<feature type="compositionally biased region" description="Polar residues" evidence="6">
    <location>
        <begin position="320"/>
        <end position="333"/>
    </location>
</feature>
<feature type="domain" description="Shelterin complex subunit TPP1/Est3" evidence="7">
    <location>
        <begin position="3"/>
        <end position="129"/>
    </location>
</feature>
<feature type="compositionally biased region" description="Basic and acidic residues" evidence="6">
    <location>
        <begin position="594"/>
        <end position="614"/>
    </location>
</feature>
<feature type="region of interest" description="Disordered" evidence="6">
    <location>
        <begin position="1153"/>
        <end position="1272"/>
    </location>
</feature>